<dbReference type="PANTHER" id="PTHR11835">
    <property type="entry name" value="DECARBOXYLATING DEHYDROGENASES-ISOCITRATE, ISOPROPYLMALATE, TARTRATE"/>
    <property type="match status" value="1"/>
</dbReference>
<comment type="caution">
    <text evidence="5">The sequence shown here is derived from an EMBL/GenBank/DDBJ whole genome shotgun (WGS) entry which is preliminary data.</text>
</comment>
<dbReference type="PROSITE" id="PS00470">
    <property type="entry name" value="IDH_IMDH"/>
    <property type="match status" value="1"/>
</dbReference>
<dbReference type="SUPFAM" id="SSF53659">
    <property type="entry name" value="Isocitrate/Isopropylmalate dehydrogenase-like"/>
    <property type="match status" value="1"/>
</dbReference>
<dbReference type="EC" id="1.1.1.85" evidence="5"/>
<name>A0A839RQW8_9ACTN</name>
<dbReference type="SMART" id="SM01329">
    <property type="entry name" value="Iso_dh"/>
    <property type="match status" value="1"/>
</dbReference>
<dbReference type="AlphaFoldDB" id="A0A839RQW8"/>
<evidence type="ECO:0000256" key="3">
    <source>
        <dbReference type="ARBA" id="ARBA00023211"/>
    </source>
</evidence>
<comment type="similarity">
    <text evidence="1">Belongs to the isocitrate and isopropylmalate dehydrogenases family.</text>
</comment>
<proteinExistence type="inferred from homology"/>
<dbReference type="EMBL" id="JACHWS010000003">
    <property type="protein sequence ID" value="MBB3038709.1"/>
    <property type="molecule type" value="Genomic_DNA"/>
</dbReference>
<keyword evidence="3" id="KW-0464">Manganese</keyword>
<dbReference type="GO" id="GO:0000287">
    <property type="term" value="F:magnesium ion binding"/>
    <property type="evidence" value="ECO:0007669"/>
    <property type="project" value="InterPro"/>
</dbReference>
<dbReference type="GO" id="GO:0006099">
    <property type="term" value="P:tricarboxylic acid cycle"/>
    <property type="evidence" value="ECO:0007669"/>
    <property type="project" value="TreeGrafter"/>
</dbReference>
<dbReference type="PANTHER" id="PTHR11835:SF34">
    <property type="entry name" value="ISOCITRATE DEHYDROGENASE [NAD] SUBUNIT ALPHA, MITOCHONDRIAL"/>
    <property type="match status" value="1"/>
</dbReference>
<dbReference type="GO" id="GO:0003862">
    <property type="term" value="F:3-isopropylmalate dehydrogenase activity"/>
    <property type="evidence" value="ECO:0007669"/>
    <property type="project" value="UniProtKB-EC"/>
</dbReference>
<feature type="domain" description="Isopropylmalate dehydrogenase-like" evidence="4">
    <location>
        <begin position="15"/>
        <end position="359"/>
    </location>
</feature>
<keyword evidence="6" id="KW-1185">Reference proteome</keyword>
<evidence type="ECO:0000313" key="6">
    <source>
        <dbReference type="Proteomes" id="UP000567922"/>
    </source>
</evidence>
<protein>
    <submittedName>
        <fullName evidence="5">3-isopropylmalate dehydrogenase</fullName>
        <ecNumber evidence="5">1.1.1.85</ecNumber>
    </submittedName>
</protein>
<evidence type="ECO:0000256" key="1">
    <source>
        <dbReference type="ARBA" id="ARBA00007769"/>
    </source>
</evidence>
<keyword evidence="2 5" id="KW-0560">Oxidoreductase</keyword>
<dbReference type="InterPro" id="IPR019818">
    <property type="entry name" value="IsoCit/isopropylmalate_DH_CS"/>
</dbReference>
<dbReference type="RefSeq" id="WP_232323032.1">
    <property type="nucleotide sequence ID" value="NZ_BDDI01000014.1"/>
</dbReference>
<dbReference type="Proteomes" id="UP000567922">
    <property type="component" value="Unassembled WGS sequence"/>
</dbReference>
<organism evidence="5 6">
    <name type="scientific">Hoyosella altamirensis</name>
    <dbReference type="NCBI Taxonomy" id="616997"/>
    <lineage>
        <taxon>Bacteria</taxon>
        <taxon>Bacillati</taxon>
        <taxon>Actinomycetota</taxon>
        <taxon>Actinomycetes</taxon>
        <taxon>Mycobacteriales</taxon>
        <taxon>Hoyosellaceae</taxon>
        <taxon>Hoyosella</taxon>
    </lineage>
</organism>
<dbReference type="Gene3D" id="3.40.718.10">
    <property type="entry name" value="Isopropylmalate Dehydrogenase"/>
    <property type="match status" value="1"/>
</dbReference>
<dbReference type="InterPro" id="IPR024084">
    <property type="entry name" value="IsoPropMal-DH-like_dom"/>
</dbReference>
<evidence type="ECO:0000313" key="5">
    <source>
        <dbReference type="EMBL" id="MBB3038709.1"/>
    </source>
</evidence>
<dbReference type="GO" id="GO:0006102">
    <property type="term" value="P:isocitrate metabolic process"/>
    <property type="evidence" value="ECO:0007669"/>
    <property type="project" value="TreeGrafter"/>
</dbReference>
<evidence type="ECO:0000259" key="4">
    <source>
        <dbReference type="SMART" id="SM01329"/>
    </source>
</evidence>
<accession>A0A839RQW8</accession>
<dbReference type="Pfam" id="PF00180">
    <property type="entry name" value="Iso_dh"/>
    <property type="match status" value="1"/>
</dbReference>
<gene>
    <name evidence="5" type="ORF">FHU29_003178</name>
</gene>
<reference evidence="5 6" key="1">
    <citation type="submission" date="2020-08" db="EMBL/GenBank/DDBJ databases">
        <title>Sequencing the genomes of 1000 actinobacteria strains.</title>
        <authorList>
            <person name="Klenk H.-P."/>
        </authorList>
    </citation>
    <scope>NUCLEOTIDE SEQUENCE [LARGE SCALE GENOMIC DNA]</scope>
    <source>
        <strain evidence="5 6">DSM 45258</strain>
    </source>
</reference>
<sequence>MALKVGDDEGMVDLSLGVLEGDGIGREIVPATVRVVDAAMRATSAGAITWQKLPFGASAIQTHGSPLPPETQDALSDLPGWLLGPHDNASYPAEFRTMTAPGGTIRKRYGLYANIRPAVALPGVRSVRPDIDVVIVRENTEGFYADRNMFTGSGEFMPTKDVAMAVAVVTREACTRIARTAFTLARQRRNRVTVVHKANVLPLTTGLFLETCREVGHEFPGVRIDDVHVDAMAAHLVRGGDYDVIVTENMFGDILSDLAGELSGSLGIAASLNTSETQAMAQAAHGAAPDIAGRNRANPIAMFMSAAMLLDWLAQREGAAQMGRAAQRIRRAVTATTTAGIATSDLGGLASTSEFTENVLARVARWS</sequence>
<dbReference type="GO" id="GO:0051287">
    <property type="term" value="F:NAD binding"/>
    <property type="evidence" value="ECO:0007669"/>
    <property type="project" value="InterPro"/>
</dbReference>
<evidence type="ECO:0000256" key="2">
    <source>
        <dbReference type="ARBA" id="ARBA00023002"/>
    </source>
</evidence>
<dbReference type="GO" id="GO:0004449">
    <property type="term" value="F:isocitrate dehydrogenase (NAD+) activity"/>
    <property type="evidence" value="ECO:0007669"/>
    <property type="project" value="TreeGrafter"/>
</dbReference>